<evidence type="ECO:0000256" key="6">
    <source>
        <dbReference type="SAM" id="MobiDB-lite"/>
    </source>
</evidence>
<evidence type="ECO:0000256" key="3">
    <source>
        <dbReference type="ARBA" id="ARBA00022741"/>
    </source>
</evidence>
<dbReference type="InterPro" id="IPR011009">
    <property type="entry name" value="Kinase-like_dom_sf"/>
</dbReference>
<keyword evidence="4" id="KW-0418">Kinase</keyword>
<dbReference type="EMBL" id="CAUYUJ010016777">
    <property type="protein sequence ID" value="CAK0868734.1"/>
    <property type="molecule type" value="Genomic_DNA"/>
</dbReference>
<feature type="compositionally biased region" description="Low complexity" evidence="6">
    <location>
        <begin position="199"/>
        <end position="214"/>
    </location>
</feature>
<dbReference type="InterPro" id="IPR000719">
    <property type="entry name" value="Prot_kinase_dom"/>
</dbReference>
<dbReference type="PANTHER" id="PTHR24350">
    <property type="entry name" value="SERINE/THREONINE-PROTEIN KINASE IAL-RELATED"/>
    <property type="match status" value="1"/>
</dbReference>
<reference evidence="8" key="1">
    <citation type="submission" date="2023-10" db="EMBL/GenBank/DDBJ databases">
        <authorList>
            <person name="Chen Y."/>
            <person name="Shah S."/>
            <person name="Dougan E. K."/>
            <person name="Thang M."/>
            <person name="Chan C."/>
        </authorList>
    </citation>
    <scope>NUCLEOTIDE SEQUENCE [LARGE SCALE GENOMIC DNA]</scope>
</reference>
<dbReference type="PROSITE" id="PS50011">
    <property type="entry name" value="PROTEIN_KINASE_DOM"/>
    <property type="match status" value="1"/>
</dbReference>
<name>A0ABN9V762_9DINO</name>
<feature type="region of interest" description="Disordered" evidence="6">
    <location>
        <begin position="138"/>
        <end position="169"/>
    </location>
</feature>
<dbReference type="SUPFAM" id="SSF56112">
    <property type="entry name" value="Protein kinase-like (PK-like)"/>
    <property type="match status" value="1"/>
</dbReference>
<keyword evidence="5" id="KW-0067">ATP-binding</keyword>
<organism evidence="8 9">
    <name type="scientific">Prorocentrum cordatum</name>
    <dbReference type="NCBI Taxonomy" id="2364126"/>
    <lineage>
        <taxon>Eukaryota</taxon>
        <taxon>Sar</taxon>
        <taxon>Alveolata</taxon>
        <taxon>Dinophyceae</taxon>
        <taxon>Prorocentrales</taxon>
        <taxon>Prorocentraceae</taxon>
        <taxon>Prorocentrum</taxon>
    </lineage>
</organism>
<evidence type="ECO:0000313" key="9">
    <source>
        <dbReference type="Proteomes" id="UP001189429"/>
    </source>
</evidence>
<dbReference type="SMART" id="SM00220">
    <property type="entry name" value="S_TKc"/>
    <property type="match status" value="1"/>
</dbReference>
<evidence type="ECO:0000259" key="7">
    <source>
        <dbReference type="PROSITE" id="PS50011"/>
    </source>
</evidence>
<sequence length="442" mass="47895">MVHRGDSSLLDVKIADFGLSKVIAEGASLAKTVAGTPQYWAPEVRDVQACGGSYSQAADLWSLGVVLFVMLCGKYPFDGHKLSLQEQVQRASVNMGKRGISDEAKDLVRGLLKVNPSERLRLEGCFCHPWFTGAGQLQNLSEAHPGSPQSAGRRFDSPGPLGAHQGMDGVRQGLTPVVEERNASGGSSLAQNGDERASRGSSRRPSPGVRGASGNSSTASFSCAPSGASGGRASPPSAGARREASSDEADAEDSPRGSSWRRRCWCWHRKGGPGLVLSGPPGLWWLALVQLLLVVYMLWPTRRAWTPRDAQGEERAMPLAPRQEGPIFEVRVQPTPAPRPSGEISCAVAPSPPTHDPHWQVPVVPMHNLGSEVECKKKEVFRRLQELLSMEITVVFYMHMGSLVLLDTDPHIAETMQQISQNLRDELQHKAHVIHSRILPTT</sequence>
<evidence type="ECO:0000313" key="8">
    <source>
        <dbReference type="EMBL" id="CAK0868734.1"/>
    </source>
</evidence>
<evidence type="ECO:0000256" key="4">
    <source>
        <dbReference type="ARBA" id="ARBA00022777"/>
    </source>
</evidence>
<gene>
    <name evidence="8" type="ORF">PCOR1329_LOCUS55309</name>
</gene>
<dbReference type="Proteomes" id="UP001189429">
    <property type="component" value="Unassembled WGS sequence"/>
</dbReference>
<keyword evidence="2" id="KW-0808">Transferase</keyword>
<feature type="region of interest" description="Disordered" evidence="6">
    <location>
        <begin position="181"/>
        <end position="258"/>
    </location>
</feature>
<feature type="domain" description="Protein kinase" evidence="7">
    <location>
        <begin position="1"/>
        <end position="131"/>
    </location>
</feature>
<dbReference type="Gene3D" id="1.10.510.10">
    <property type="entry name" value="Transferase(Phosphotransferase) domain 1"/>
    <property type="match status" value="1"/>
</dbReference>
<keyword evidence="9" id="KW-1185">Reference proteome</keyword>
<protein>
    <recommendedName>
        <fullName evidence="7">Protein kinase domain-containing protein</fullName>
    </recommendedName>
</protein>
<proteinExistence type="predicted"/>
<evidence type="ECO:0000256" key="2">
    <source>
        <dbReference type="ARBA" id="ARBA00022679"/>
    </source>
</evidence>
<feature type="compositionally biased region" description="Low complexity" evidence="6">
    <location>
        <begin position="224"/>
        <end position="239"/>
    </location>
</feature>
<dbReference type="InterPro" id="IPR030616">
    <property type="entry name" value="Aur-like"/>
</dbReference>
<accession>A0ABN9V762</accession>
<evidence type="ECO:0000256" key="1">
    <source>
        <dbReference type="ARBA" id="ARBA00022527"/>
    </source>
</evidence>
<keyword evidence="3" id="KW-0547">Nucleotide-binding</keyword>
<dbReference type="Pfam" id="PF00069">
    <property type="entry name" value="Pkinase"/>
    <property type="match status" value="1"/>
</dbReference>
<evidence type="ECO:0000256" key="5">
    <source>
        <dbReference type="ARBA" id="ARBA00022840"/>
    </source>
</evidence>
<keyword evidence="1" id="KW-0723">Serine/threonine-protein kinase</keyword>
<comment type="caution">
    <text evidence="8">The sequence shown here is derived from an EMBL/GenBank/DDBJ whole genome shotgun (WGS) entry which is preliminary data.</text>
</comment>